<name>A0AC61RBX3_9FIRM</name>
<dbReference type="EMBL" id="SRYG01000001">
    <property type="protein sequence ID" value="TGY67303.1"/>
    <property type="molecule type" value="Genomic_DNA"/>
</dbReference>
<dbReference type="Proteomes" id="UP000308836">
    <property type="component" value="Unassembled WGS sequence"/>
</dbReference>
<sequence length="70" mass="8153">MAEKQCKCLRDKVDKDSITGYFMQIAHKIHDAKEDDIINDRLFYNMEKHDKEALKKLLTKALKSAEEIVG</sequence>
<keyword evidence="2" id="KW-1185">Reference proteome</keyword>
<accession>A0AC61RBX3</accession>
<organism evidence="1 2">
    <name type="scientific">Dubosiella muris</name>
    <dbReference type="NCBI Taxonomy" id="3038133"/>
    <lineage>
        <taxon>Bacteria</taxon>
        <taxon>Bacillati</taxon>
        <taxon>Bacillota</taxon>
        <taxon>Erysipelotrichia</taxon>
        <taxon>Erysipelotrichales</taxon>
        <taxon>Erysipelotrichaceae</taxon>
        <taxon>Dubosiella</taxon>
    </lineage>
</organism>
<evidence type="ECO:0000313" key="1">
    <source>
        <dbReference type="EMBL" id="TGY67303.1"/>
    </source>
</evidence>
<reference evidence="1" key="1">
    <citation type="submission" date="2019-04" db="EMBL/GenBank/DDBJ databases">
        <title>Microbes associate with the intestines of laboratory mice.</title>
        <authorList>
            <person name="Navarre W."/>
            <person name="Wong E."/>
            <person name="Huang K."/>
            <person name="Tropini C."/>
            <person name="Ng K."/>
            <person name="Yu B."/>
        </authorList>
    </citation>
    <scope>NUCLEOTIDE SEQUENCE</scope>
    <source>
        <strain evidence="1">NM09_H32</strain>
    </source>
</reference>
<gene>
    <name evidence="1" type="ORF">E5336_00570</name>
</gene>
<proteinExistence type="predicted"/>
<evidence type="ECO:0000313" key="2">
    <source>
        <dbReference type="Proteomes" id="UP000308836"/>
    </source>
</evidence>
<protein>
    <submittedName>
        <fullName evidence="1">Uncharacterized protein</fullName>
    </submittedName>
</protein>
<comment type="caution">
    <text evidence="1">The sequence shown here is derived from an EMBL/GenBank/DDBJ whole genome shotgun (WGS) entry which is preliminary data.</text>
</comment>